<gene>
    <name evidence="3" type="ORF">SAMN02745121_07606</name>
</gene>
<organism evidence="3 4">
    <name type="scientific">Nannocystis exedens</name>
    <dbReference type="NCBI Taxonomy" id="54"/>
    <lineage>
        <taxon>Bacteria</taxon>
        <taxon>Pseudomonadati</taxon>
        <taxon>Myxococcota</taxon>
        <taxon>Polyangia</taxon>
        <taxon>Nannocystales</taxon>
        <taxon>Nannocystaceae</taxon>
        <taxon>Nannocystis</taxon>
    </lineage>
</organism>
<reference evidence="4" key="1">
    <citation type="submission" date="2016-10" db="EMBL/GenBank/DDBJ databases">
        <authorList>
            <person name="Varghese N."/>
            <person name="Submissions S."/>
        </authorList>
    </citation>
    <scope>NUCLEOTIDE SEQUENCE [LARGE SCALE GENOMIC DNA]</scope>
    <source>
        <strain evidence="4">ATCC 25963</strain>
    </source>
</reference>
<name>A0A1I2H1E2_9BACT</name>
<dbReference type="Gene3D" id="6.10.140.190">
    <property type="match status" value="1"/>
</dbReference>
<keyword evidence="3" id="KW-0238">DNA-binding</keyword>
<dbReference type="InterPro" id="IPR036388">
    <property type="entry name" value="WH-like_DNA-bd_sf"/>
</dbReference>
<dbReference type="OrthoDB" id="3186544at2"/>
<accession>A0A1I2H1E2</accession>
<dbReference type="PANTHER" id="PTHR43252">
    <property type="entry name" value="TRANSCRIPTIONAL REGULATOR YQJI"/>
    <property type="match status" value="1"/>
</dbReference>
<dbReference type="InterPro" id="IPR005149">
    <property type="entry name" value="Tscrpt_reg_PadR_N"/>
</dbReference>
<sequence length="198" mass="22672">MARENTCRFAVLGMLCRKPMSGYGLRRAIEQTVGHFWQESYGNLYPTLERMEAEGLIALDREERSPGGRVRKVYRVTTEGRRVCAGWLRRPVVPHVERNELLLKLFFGARVGPKDSLAHVERSRAEAEGLLDALRRIDEDARREREGDPELPYWHLSIRAGLLGLEAHLRWCDEARATLQGLARAQAAKKKRGKQDAR</sequence>
<dbReference type="Pfam" id="PF03551">
    <property type="entry name" value="PadR"/>
    <property type="match status" value="1"/>
</dbReference>
<dbReference type="RefSeq" id="WP_096327143.1">
    <property type="nucleotide sequence ID" value="NZ_FOMX01000036.1"/>
</dbReference>
<dbReference type="Gene3D" id="1.10.10.10">
    <property type="entry name" value="Winged helix-like DNA-binding domain superfamily/Winged helix DNA-binding domain"/>
    <property type="match status" value="1"/>
</dbReference>
<feature type="domain" description="Transcription regulator PadR C-terminal" evidence="2">
    <location>
        <begin position="98"/>
        <end position="179"/>
    </location>
</feature>
<feature type="domain" description="Transcription regulator PadR N-terminal" evidence="1">
    <location>
        <begin position="11"/>
        <end position="84"/>
    </location>
</feature>
<dbReference type="InterPro" id="IPR036390">
    <property type="entry name" value="WH_DNA-bd_sf"/>
</dbReference>
<evidence type="ECO:0000259" key="2">
    <source>
        <dbReference type="Pfam" id="PF10400"/>
    </source>
</evidence>
<dbReference type="Proteomes" id="UP000199400">
    <property type="component" value="Unassembled WGS sequence"/>
</dbReference>
<proteinExistence type="predicted"/>
<dbReference type="AlphaFoldDB" id="A0A1I2H1E2"/>
<evidence type="ECO:0000259" key="1">
    <source>
        <dbReference type="Pfam" id="PF03551"/>
    </source>
</evidence>
<evidence type="ECO:0000313" key="3">
    <source>
        <dbReference type="EMBL" id="SFF22551.1"/>
    </source>
</evidence>
<evidence type="ECO:0000313" key="4">
    <source>
        <dbReference type="Proteomes" id="UP000199400"/>
    </source>
</evidence>
<dbReference type="Pfam" id="PF10400">
    <property type="entry name" value="Vir_act_alpha_C"/>
    <property type="match status" value="1"/>
</dbReference>
<keyword evidence="4" id="KW-1185">Reference proteome</keyword>
<dbReference type="GO" id="GO:0003677">
    <property type="term" value="F:DNA binding"/>
    <property type="evidence" value="ECO:0007669"/>
    <property type="project" value="UniProtKB-KW"/>
</dbReference>
<protein>
    <submittedName>
        <fullName evidence="3">DNA-binding transcriptional regulator, PadR family</fullName>
    </submittedName>
</protein>
<dbReference type="PANTHER" id="PTHR43252:SF6">
    <property type="entry name" value="NEGATIVE TRANSCRIPTION REGULATOR PADR"/>
    <property type="match status" value="1"/>
</dbReference>
<dbReference type="SUPFAM" id="SSF46785">
    <property type="entry name" value="Winged helix' DNA-binding domain"/>
    <property type="match status" value="1"/>
</dbReference>
<dbReference type="InterPro" id="IPR018309">
    <property type="entry name" value="Tscrpt_reg_PadR_C"/>
</dbReference>
<dbReference type="EMBL" id="FOMX01000036">
    <property type="protein sequence ID" value="SFF22551.1"/>
    <property type="molecule type" value="Genomic_DNA"/>
</dbReference>